<comment type="pathway">
    <text evidence="2 14 15">Porphyrin-containing compound metabolism; protoporphyrin-IX biosynthesis; protoporphyrin-IX from protoporphyrinogen-IX: step 1/1.</text>
</comment>
<dbReference type="EC" id="1.3.99.-" evidence="14 15"/>
<keyword evidence="8 14" id="KW-0479">Metal-binding</keyword>
<feature type="transmembrane region" description="Helical" evidence="14">
    <location>
        <begin position="15"/>
        <end position="36"/>
    </location>
</feature>
<comment type="similarity">
    <text evidence="3 14 15">Belongs to the HemJ family.</text>
</comment>
<evidence type="ECO:0000256" key="2">
    <source>
        <dbReference type="ARBA" id="ARBA00005073"/>
    </source>
</evidence>
<dbReference type="InterPro" id="IPR005265">
    <property type="entry name" value="HemJ-like"/>
</dbReference>
<evidence type="ECO:0000256" key="11">
    <source>
        <dbReference type="ARBA" id="ARBA00023004"/>
    </source>
</evidence>
<keyword evidence="5 14" id="KW-1003">Cell membrane</keyword>
<keyword evidence="12 14" id="KW-0472">Membrane</keyword>
<evidence type="ECO:0000256" key="3">
    <source>
        <dbReference type="ARBA" id="ARBA00006501"/>
    </source>
</evidence>
<evidence type="ECO:0000256" key="14">
    <source>
        <dbReference type="HAMAP-Rule" id="MF_02239"/>
    </source>
</evidence>
<evidence type="ECO:0000256" key="1">
    <source>
        <dbReference type="ARBA" id="ARBA00004651"/>
    </source>
</evidence>
<sequence>MLDFLTDWYLWIKMVHYLAFVSWMAGLFYLPRLFVYHTEHKDNKGFVEVVKIQERKLYFYIQTPAMIVTLISGSLMLHANKALMVGSGFMHAKLTCALLLIIYHLQNYYYLKQLQNDTCKKSGKFFRAYNEIPTILFIIIAIMMVVRPF</sequence>
<dbReference type="GO" id="GO:0070818">
    <property type="term" value="F:protoporphyrinogen oxidase activity"/>
    <property type="evidence" value="ECO:0007669"/>
    <property type="project" value="UniProtKB-UniRule"/>
</dbReference>
<comment type="subcellular location">
    <subcellularLocation>
        <location evidence="1 14">Cell membrane</location>
        <topology evidence="1 14">Multi-pass membrane protein</topology>
    </subcellularLocation>
</comment>
<evidence type="ECO:0000256" key="7">
    <source>
        <dbReference type="ARBA" id="ARBA00022692"/>
    </source>
</evidence>
<gene>
    <name evidence="16" type="primary">hemJ</name>
    <name evidence="16" type="ORF">A9458_02295</name>
</gene>
<dbReference type="Proteomes" id="UP000476009">
    <property type="component" value="Unassembled WGS sequence"/>
</dbReference>
<dbReference type="Pfam" id="PF03653">
    <property type="entry name" value="UPF0093"/>
    <property type="match status" value="1"/>
</dbReference>
<name>A0A5L4JQW8_CAMLA</name>
<dbReference type="UniPathway" id="UPA00251">
    <property type="reaction ID" value="UER00324"/>
</dbReference>
<dbReference type="GO" id="GO:0005886">
    <property type="term" value="C:plasma membrane"/>
    <property type="evidence" value="ECO:0007669"/>
    <property type="project" value="UniProtKB-SubCell"/>
</dbReference>
<feature type="binding site" description="axial binding residue" evidence="14">
    <location>
        <position position="16"/>
    </location>
    <ligand>
        <name>heme</name>
        <dbReference type="ChEBI" id="CHEBI:30413"/>
    </ligand>
    <ligandPart>
        <name>Fe</name>
        <dbReference type="ChEBI" id="CHEBI:18248"/>
    </ligandPart>
</feature>
<feature type="transmembrane region" description="Helical" evidence="14">
    <location>
        <begin position="83"/>
        <end position="105"/>
    </location>
</feature>
<evidence type="ECO:0000256" key="6">
    <source>
        <dbReference type="ARBA" id="ARBA00022617"/>
    </source>
</evidence>
<evidence type="ECO:0000256" key="10">
    <source>
        <dbReference type="ARBA" id="ARBA00023002"/>
    </source>
</evidence>
<comment type="caution">
    <text evidence="16">The sequence shown here is derived from an EMBL/GenBank/DDBJ whole genome shotgun (WGS) entry which is preliminary data.</text>
</comment>
<dbReference type="AlphaFoldDB" id="A0A5L4JQW8"/>
<keyword evidence="10 14" id="KW-0560">Oxidoreductase</keyword>
<comment type="function">
    <text evidence="14 15">Catalyzes the oxidation of protoporphyrinogen IX to protoporphyrin IX.</text>
</comment>
<reference evidence="16 17" key="1">
    <citation type="submission" date="2018-05" db="EMBL/GenBank/DDBJ databases">
        <authorList>
            <consortium name="PulseNet: The National Subtyping Network for Foodborne Disease Surveillance"/>
            <person name="Tarr C.L."/>
            <person name="Trees E."/>
            <person name="Katz L.S."/>
            <person name="Carleton-Romer H.A."/>
            <person name="Stroika S."/>
            <person name="Kucerova Z."/>
            <person name="Roache K.F."/>
            <person name="Sabol A.L."/>
            <person name="Besser J."/>
            <person name="Gerner-Smidt P."/>
        </authorList>
    </citation>
    <scope>NUCLEOTIDE SEQUENCE [LARGE SCALE GENOMIC DNA]</scope>
    <source>
        <strain evidence="16 17">D5625</strain>
    </source>
</reference>
<comment type="subunit">
    <text evidence="14">Homodimer.</text>
</comment>
<proteinExistence type="inferred from homology"/>
<evidence type="ECO:0000256" key="12">
    <source>
        <dbReference type="ARBA" id="ARBA00023136"/>
    </source>
</evidence>
<keyword evidence="9 14" id="KW-1133">Transmembrane helix</keyword>
<evidence type="ECO:0000313" key="17">
    <source>
        <dbReference type="Proteomes" id="UP000476009"/>
    </source>
</evidence>
<dbReference type="EMBL" id="AACKNS010000002">
    <property type="protein sequence ID" value="EAK9993682.1"/>
    <property type="molecule type" value="Genomic_DNA"/>
</dbReference>
<organism evidence="16 17">
    <name type="scientific">Campylobacter lari</name>
    <dbReference type="NCBI Taxonomy" id="201"/>
    <lineage>
        <taxon>Bacteria</taxon>
        <taxon>Pseudomonadati</taxon>
        <taxon>Campylobacterota</taxon>
        <taxon>Epsilonproteobacteria</taxon>
        <taxon>Campylobacterales</taxon>
        <taxon>Campylobacteraceae</taxon>
        <taxon>Campylobacter</taxon>
    </lineage>
</organism>
<evidence type="ECO:0000256" key="5">
    <source>
        <dbReference type="ARBA" id="ARBA00022475"/>
    </source>
</evidence>
<dbReference type="GO" id="GO:0006782">
    <property type="term" value="P:protoporphyrinogen IX biosynthetic process"/>
    <property type="evidence" value="ECO:0007669"/>
    <property type="project" value="UniProtKB-UniRule"/>
</dbReference>
<feature type="binding site" description="axial binding residue" evidence="14">
    <location>
        <position position="93"/>
    </location>
    <ligand>
        <name>heme</name>
        <dbReference type="ChEBI" id="CHEBI:30413"/>
    </ligand>
    <ligandPart>
        <name>Fe</name>
        <dbReference type="ChEBI" id="CHEBI:18248"/>
    </ligandPart>
</feature>
<evidence type="ECO:0000256" key="8">
    <source>
        <dbReference type="ARBA" id="ARBA00022723"/>
    </source>
</evidence>
<evidence type="ECO:0000256" key="4">
    <source>
        <dbReference type="ARBA" id="ARBA00017504"/>
    </source>
</evidence>
<dbReference type="PANTHER" id="PTHR40255:SF1">
    <property type="entry name" value="PROTOPORPHYRINOGEN IX OXIDASE"/>
    <property type="match status" value="1"/>
</dbReference>
<evidence type="ECO:0000256" key="15">
    <source>
        <dbReference type="PIRNR" id="PIRNR004638"/>
    </source>
</evidence>
<dbReference type="GO" id="GO:0046872">
    <property type="term" value="F:metal ion binding"/>
    <property type="evidence" value="ECO:0007669"/>
    <property type="project" value="UniProtKB-UniRule"/>
</dbReference>
<keyword evidence="6 14" id="KW-0349">Heme</keyword>
<dbReference type="RefSeq" id="WP_039619499.1">
    <property type="nucleotide sequence ID" value="NZ_CAKOEL010000009.1"/>
</dbReference>
<keyword evidence="11 14" id="KW-0408">Iron</keyword>
<dbReference type="NCBIfam" id="TIGR00701">
    <property type="entry name" value="protoporphyrinogen oxidase HemJ"/>
    <property type="match status" value="1"/>
</dbReference>
<comment type="catalytic activity">
    <reaction evidence="13 14 15">
        <text>protoporphyrinogen IX + 3 A = protoporphyrin IX + 3 AH2</text>
        <dbReference type="Rhea" id="RHEA:62000"/>
        <dbReference type="ChEBI" id="CHEBI:13193"/>
        <dbReference type="ChEBI" id="CHEBI:17499"/>
        <dbReference type="ChEBI" id="CHEBI:57306"/>
        <dbReference type="ChEBI" id="CHEBI:57307"/>
    </reaction>
</comment>
<evidence type="ECO:0000256" key="13">
    <source>
        <dbReference type="ARBA" id="ARBA00048390"/>
    </source>
</evidence>
<evidence type="ECO:0000313" key="16">
    <source>
        <dbReference type="EMBL" id="EAK9993682.1"/>
    </source>
</evidence>
<protein>
    <recommendedName>
        <fullName evidence="4 14">Protoporphyrinogen IX oxidase</fullName>
        <shortName evidence="14">PPO</shortName>
        <ecNumber evidence="14 15">1.3.99.-</ecNumber>
    </recommendedName>
</protein>
<feature type="transmembrane region" description="Helical" evidence="14">
    <location>
        <begin position="57"/>
        <end position="77"/>
    </location>
</feature>
<dbReference type="PANTHER" id="PTHR40255">
    <property type="entry name" value="UPF0093 MEMBRANE PROTEIN SLR1790"/>
    <property type="match status" value="1"/>
</dbReference>
<evidence type="ECO:0000256" key="9">
    <source>
        <dbReference type="ARBA" id="ARBA00022989"/>
    </source>
</evidence>
<dbReference type="HAMAP" id="MF_02239">
    <property type="entry name" value="HemJ"/>
    <property type="match status" value="1"/>
</dbReference>
<comment type="cofactor">
    <cofactor evidence="14 15">
        <name>heme b</name>
        <dbReference type="ChEBI" id="CHEBI:60344"/>
    </cofactor>
    <text evidence="14 15">Binds 1 heme b (iron(II)-protoporphyrin IX) group per subunit.</text>
</comment>
<dbReference type="PIRSF" id="PIRSF004638">
    <property type="entry name" value="UCP004638"/>
    <property type="match status" value="1"/>
</dbReference>
<keyword evidence="7 14" id="KW-0812">Transmembrane</keyword>
<feature type="transmembrane region" description="Helical" evidence="14">
    <location>
        <begin position="126"/>
        <end position="146"/>
    </location>
</feature>
<accession>A0A5L4JQW8</accession>